<feature type="domain" description="YARHG" evidence="3">
    <location>
        <begin position="533"/>
        <end position="618"/>
    </location>
</feature>
<dbReference type="Pfam" id="PF12773">
    <property type="entry name" value="DZR"/>
    <property type="match status" value="1"/>
</dbReference>
<feature type="domain" description="YARHG" evidence="3">
    <location>
        <begin position="435"/>
        <end position="521"/>
    </location>
</feature>
<comment type="caution">
    <text evidence="4">The sequence shown here is derived from an EMBL/GenBank/DDBJ whole genome shotgun (WGS) entry which is preliminary data.</text>
</comment>
<dbReference type="Gene3D" id="1.20.58.1690">
    <property type="match status" value="2"/>
</dbReference>
<dbReference type="InterPro" id="IPR025582">
    <property type="entry name" value="YARHG_dom"/>
</dbReference>
<feature type="compositionally biased region" description="Basic and acidic residues" evidence="1">
    <location>
        <begin position="54"/>
        <end position="78"/>
    </location>
</feature>
<evidence type="ECO:0000313" key="5">
    <source>
        <dbReference type="Proteomes" id="UP000261257"/>
    </source>
</evidence>
<feature type="region of interest" description="Disordered" evidence="1">
    <location>
        <begin position="54"/>
        <end position="95"/>
    </location>
</feature>
<keyword evidence="2" id="KW-0812">Transmembrane</keyword>
<dbReference type="PANTHER" id="PTHR40038:SF1">
    <property type="entry name" value="MEMBRANE-ASSOCIATED PROTEIN TCAA"/>
    <property type="match status" value="1"/>
</dbReference>
<dbReference type="EMBL" id="QSSQ01000066">
    <property type="protein sequence ID" value="RGL92790.1"/>
    <property type="molecule type" value="Genomic_DNA"/>
</dbReference>
<evidence type="ECO:0000313" key="4">
    <source>
        <dbReference type="EMBL" id="RGL92790.1"/>
    </source>
</evidence>
<sequence length="740" mass="83138">MICKKCGSELKPQAKFCPKCGEKVEETKYCPNCGKVLEAGVKFCSSCGTPVVKADKDEPVSRTEEAVPENTKKQDTLKLGETGQNADSSEQKKDTRSRTLEVFKAELKKLGDEDNGSKAVISLLGTGVLCKHFYPLLRGDERLLAIRHIQSKTLFARYRKEFVALTDKRIIKFEKMQYFSPQTESFYYEEIKDIKSDEPSNAISGTFIGEKVCILSWDGRQIDMRMVGKGAAKEFETCAMQEKQNHGEALPEGVLQKNTESLHKKGKKKIVIILGAVVIVLAILLFLGGGGTDTEMSDYIPLARADVMKFIEQNGMEEILEDTIYGNDDLAITLNDNGNIDILIIETPKYSLYGMKVGNGFSPEKDGRRLTEHGYSFIGDCTDRVVVTSGERLIGISLDSTGLITKLEYMSTGAQDVIEEEKTGDRPSGIDDSTEEYFSPESSERYLTAEEISAMSDYEKLAVMYEIAARHGATFMNVDDGEQWQEYFNSKKWYAPSVPIEEMDDNVLNEYEMANIISISDSVQGVMGLTNQDYMILPESGSRYLTQDDLAGLDKETLRLARNEIYARHGRKFQTVDLNEYFSRQPWYQGYLSAEEFDDAILNEYEKANLDFIKEAENGAVEGNFVSQLKPEDVADSVYGSNNTDITMEIGTYSDGGQIYIIFSKSNTELWRGEFNRYQNLEYGGIALMFNGRNAVTGEEDYLTVEWITSDSIDFPTVDYEFDTVGISDTYSYAYKLTGN</sequence>
<dbReference type="PANTHER" id="PTHR40038">
    <property type="entry name" value="MEMBRANE-ASSOCIATED PROTEIN TCAA"/>
    <property type="match status" value="1"/>
</dbReference>
<feature type="compositionally biased region" description="Basic and acidic residues" evidence="1">
    <location>
        <begin position="420"/>
        <end position="429"/>
    </location>
</feature>
<dbReference type="AlphaFoldDB" id="A0A3E4TNT1"/>
<gene>
    <name evidence="4" type="ORF">DXC39_31860</name>
</gene>
<keyword evidence="2" id="KW-1133">Transmembrane helix</keyword>
<protein>
    <submittedName>
        <fullName evidence="4">YARHG domain-containing protein</fullName>
    </submittedName>
</protein>
<keyword evidence="2" id="KW-0472">Membrane</keyword>
<dbReference type="SMART" id="SM01324">
    <property type="entry name" value="YARHG"/>
    <property type="match status" value="2"/>
</dbReference>
<dbReference type="SUPFAM" id="SSF161187">
    <property type="entry name" value="YfgJ-like"/>
    <property type="match status" value="1"/>
</dbReference>
<reference evidence="4 5" key="1">
    <citation type="submission" date="2018-08" db="EMBL/GenBank/DDBJ databases">
        <title>A genome reference for cultivated species of the human gut microbiota.</title>
        <authorList>
            <person name="Zou Y."/>
            <person name="Xue W."/>
            <person name="Luo G."/>
        </authorList>
    </citation>
    <scope>NUCLEOTIDE SEQUENCE [LARGE SCALE GENOMIC DNA]</scope>
    <source>
        <strain evidence="4 5">TF05-11AC</strain>
    </source>
</reference>
<organism evidence="4 5">
    <name type="scientific">Hungatella hathewayi</name>
    <dbReference type="NCBI Taxonomy" id="154046"/>
    <lineage>
        <taxon>Bacteria</taxon>
        <taxon>Bacillati</taxon>
        <taxon>Bacillota</taxon>
        <taxon>Clostridia</taxon>
        <taxon>Lachnospirales</taxon>
        <taxon>Lachnospiraceae</taxon>
        <taxon>Hungatella</taxon>
    </lineage>
</organism>
<name>A0A3E4TNT1_9FIRM</name>
<evidence type="ECO:0000256" key="2">
    <source>
        <dbReference type="SAM" id="Phobius"/>
    </source>
</evidence>
<feature type="region of interest" description="Disordered" evidence="1">
    <location>
        <begin position="420"/>
        <end position="441"/>
    </location>
</feature>
<dbReference type="InterPro" id="IPR038434">
    <property type="entry name" value="YARHG_sf"/>
</dbReference>
<dbReference type="Proteomes" id="UP000261257">
    <property type="component" value="Unassembled WGS sequence"/>
</dbReference>
<accession>A0A3E4TNT1</accession>
<proteinExistence type="predicted"/>
<evidence type="ECO:0000256" key="1">
    <source>
        <dbReference type="SAM" id="MobiDB-lite"/>
    </source>
</evidence>
<evidence type="ECO:0000259" key="3">
    <source>
        <dbReference type="SMART" id="SM01324"/>
    </source>
</evidence>
<dbReference type="Pfam" id="PF13308">
    <property type="entry name" value="YARHG"/>
    <property type="match status" value="2"/>
</dbReference>
<dbReference type="InterPro" id="IPR025874">
    <property type="entry name" value="DZR"/>
</dbReference>
<dbReference type="RefSeq" id="WP_117634898.1">
    <property type="nucleotide sequence ID" value="NZ_QRQF01000063.1"/>
</dbReference>
<dbReference type="Gene3D" id="2.10.290.10">
    <property type="entry name" value="YfgJ-like"/>
    <property type="match status" value="1"/>
</dbReference>
<dbReference type="InterPro" id="IPR029037">
    <property type="entry name" value="DUF1407/YfgJ-like_sf"/>
</dbReference>
<feature type="transmembrane region" description="Helical" evidence="2">
    <location>
        <begin position="270"/>
        <end position="289"/>
    </location>
</feature>